<evidence type="ECO:0000313" key="1">
    <source>
        <dbReference type="EMBL" id="CAK9029128.1"/>
    </source>
</evidence>
<sequence length="839" mass="91892">MEDLASAFQNDFFDAVKVLEDFSSSDFALKDAMAEIRRRIAAKTYVCAPNFWDDLRATLKAIEERRDERAAKSKAQQVLKQIARLEVKFWAKASVAMLKELDAESRLERIVDWLQTFGPGDEEDSSSGPAVLFQVLSDVTLQKDFEAPQREALSAAVRENLQKFPVEMQAVLERVGTVTEPRSFGVPDWRRRHQPTQLDAPTLGPGAKLLFGLEPSDELGEFQVPKSATTDPADGQVAEETPVITIEDEAANAEIVQQLLQKESAKEEAVQDSAEDQPASLPYSVDPFADLLATIMSWLQQAGGTLQREAVLPLIKAMGFRVRAVIQALSQDVFWSHPEAECEILLRTPAGASLHPKPLPSNYLHDTVRRNLVSHVKQMGSKAKYDKLAGFLGWNAKSELRRTYGALQIVLSGLHEIFYDSTKLYLKQVLEGVVDWPVNKDGRIGPNSNKDTVQHWTRACDDLKGAGDIDWFNAKRQLLGVVMSQGGRLDAQVARWILNPAGEQATLERVFEVGSKYDLTKVLFWEPRRIFRRRQSMAVAEDVQVDPELQQAILKAILARGSASLEELKAALDEAGFAEKADEGAIHAAAKPWLVALTRGNLEHSWTRDSIARQVIPELFFMPDHVFLRHVVNGIVLEDAPTEEPRDGELDEEEELMREGLAEVAAAAAALPDAEEDPLQIKAPNGNAAAAAQQAKAAGVDVFLNFSGFVAKKAVELPEQSGPPAKKLKLVPPWLTEGAAVRVRGEELPGAILEVKGDTCRVQLERAGDKGTTLVEEELPLSALVPVAPEIGLCVKVVSGDRIGCTGKLVGLAGAEAVVQIGGMCYETLPMGQIAVVAS</sequence>
<gene>
    <name evidence="1" type="ORF">CCMP2556_LOCUS17371</name>
</gene>
<keyword evidence="2" id="KW-1185">Reference proteome</keyword>
<organism evidence="1 2">
    <name type="scientific">Durusdinium trenchii</name>
    <dbReference type="NCBI Taxonomy" id="1381693"/>
    <lineage>
        <taxon>Eukaryota</taxon>
        <taxon>Sar</taxon>
        <taxon>Alveolata</taxon>
        <taxon>Dinophyceae</taxon>
        <taxon>Suessiales</taxon>
        <taxon>Symbiodiniaceae</taxon>
        <taxon>Durusdinium</taxon>
    </lineage>
</organism>
<protein>
    <submittedName>
        <fullName evidence="1">Uncharacterized protein</fullName>
    </submittedName>
</protein>
<comment type="caution">
    <text evidence="1">The sequence shown here is derived from an EMBL/GenBank/DDBJ whole genome shotgun (WGS) entry which is preliminary data.</text>
</comment>
<reference evidence="1 2" key="1">
    <citation type="submission" date="2024-02" db="EMBL/GenBank/DDBJ databases">
        <authorList>
            <person name="Chen Y."/>
            <person name="Shah S."/>
            <person name="Dougan E. K."/>
            <person name="Thang M."/>
            <person name="Chan C."/>
        </authorList>
    </citation>
    <scope>NUCLEOTIDE SEQUENCE [LARGE SCALE GENOMIC DNA]</scope>
</reference>
<accession>A0ABP0KQF8</accession>
<name>A0ABP0KQF8_9DINO</name>
<proteinExistence type="predicted"/>
<evidence type="ECO:0000313" key="2">
    <source>
        <dbReference type="Proteomes" id="UP001642484"/>
    </source>
</evidence>
<dbReference type="EMBL" id="CAXAMN010009557">
    <property type="protein sequence ID" value="CAK9029128.1"/>
    <property type="molecule type" value="Genomic_DNA"/>
</dbReference>
<dbReference type="Proteomes" id="UP001642484">
    <property type="component" value="Unassembled WGS sequence"/>
</dbReference>